<gene>
    <name evidence="1" type="ORF">CVP04_03620</name>
</gene>
<dbReference type="Proteomes" id="UP000230282">
    <property type="component" value="Unassembled WGS sequence"/>
</dbReference>
<sequence>MTAPKMIRVMYRGQTLLALMLSVSLSAFLLWIIITFYGQSIRQNDNLMLRLHLQNELQRAVQLIGKDLRRAGFRGVSDKLNLDNLALFEQENGAALVIAQADAEAKNSCVLFFYDLDGTGCIGTTYKGGICVDADGQNNAKEIERELFGYRLNKKMLETRLTYKNSVNASCTQAQCRSYLQQPACNSGGWVDLFDENEIEITRLEFISIQDLQGVEVKLAGNLKKRADIRYETEIIVPLMNRDEK</sequence>
<organism evidence="1 2">
    <name type="scientific">Caviibacterium pharyngocola</name>
    <dbReference type="NCBI Taxonomy" id="28159"/>
    <lineage>
        <taxon>Bacteria</taxon>
        <taxon>Pseudomonadati</taxon>
        <taxon>Pseudomonadota</taxon>
        <taxon>Gammaproteobacteria</taxon>
        <taxon>Pasteurellales</taxon>
        <taxon>Pasteurellaceae</taxon>
        <taxon>Caviibacterium</taxon>
    </lineage>
</organism>
<name>A0A2M8RX56_9PAST</name>
<proteinExistence type="predicted"/>
<protein>
    <submittedName>
        <fullName evidence="1">Uncharacterized protein</fullName>
    </submittedName>
</protein>
<dbReference type="PIRSF" id="PIRSF004525">
    <property type="entry name" value="Pilin_peptidase-dep_B_prd"/>
    <property type="match status" value="1"/>
</dbReference>
<dbReference type="OrthoDB" id="5296662at2"/>
<accession>A0A2M8RX56</accession>
<dbReference type="AlphaFoldDB" id="A0A2M8RX56"/>
<reference evidence="1 2" key="1">
    <citation type="submission" date="2017-11" db="EMBL/GenBank/DDBJ databases">
        <title>Reclassification of Bisgaard taxon 5 as Caviibacterium pharyngocola gen. nov., sp. nov.</title>
        <authorList>
            <person name="Christensen H."/>
        </authorList>
    </citation>
    <scope>NUCLEOTIDE SEQUENCE [LARGE SCALE GENOMIC DNA]</scope>
    <source>
        <strain evidence="1 2">7_3</strain>
    </source>
</reference>
<evidence type="ECO:0000313" key="2">
    <source>
        <dbReference type="Proteomes" id="UP000230282"/>
    </source>
</evidence>
<evidence type="ECO:0000313" key="1">
    <source>
        <dbReference type="EMBL" id="PJG83471.1"/>
    </source>
</evidence>
<keyword evidence="2" id="KW-1185">Reference proteome</keyword>
<comment type="caution">
    <text evidence="1">The sequence shown here is derived from an EMBL/GenBank/DDBJ whole genome shotgun (WGS) entry which is preliminary data.</text>
</comment>
<dbReference type="EMBL" id="PHGZ01000007">
    <property type="protein sequence ID" value="PJG83471.1"/>
    <property type="molecule type" value="Genomic_DNA"/>
</dbReference>
<dbReference type="InterPro" id="IPR016419">
    <property type="entry name" value="Prepilin_Pept-dep_B_prd"/>
</dbReference>